<feature type="compositionally biased region" description="Polar residues" evidence="1">
    <location>
        <begin position="1"/>
        <end position="10"/>
    </location>
</feature>
<feature type="compositionally biased region" description="Basic and acidic residues" evidence="1">
    <location>
        <begin position="122"/>
        <end position="135"/>
    </location>
</feature>
<evidence type="ECO:0000313" key="3">
    <source>
        <dbReference type="Proteomes" id="UP001151760"/>
    </source>
</evidence>
<proteinExistence type="predicted"/>
<reference evidence="2" key="2">
    <citation type="submission" date="2022-01" db="EMBL/GenBank/DDBJ databases">
        <authorList>
            <person name="Yamashiro T."/>
            <person name="Shiraishi A."/>
            <person name="Satake H."/>
            <person name="Nakayama K."/>
        </authorList>
    </citation>
    <scope>NUCLEOTIDE SEQUENCE</scope>
</reference>
<feature type="compositionally biased region" description="Polar residues" evidence="1">
    <location>
        <begin position="30"/>
        <end position="53"/>
    </location>
</feature>
<feature type="compositionally biased region" description="Basic and acidic residues" evidence="1">
    <location>
        <begin position="382"/>
        <end position="397"/>
    </location>
</feature>
<organism evidence="2 3">
    <name type="scientific">Tanacetum coccineum</name>
    <dbReference type="NCBI Taxonomy" id="301880"/>
    <lineage>
        <taxon>Eukaryota</taxon>
        <taxon>Viridiplantae</taxon>
        <taxon>Streptophyta</taxon>
        <taxon>Embryophyta</taxon>
        <taxon>Tracheophyta</taxon>
        <taxon>Spermatophyta</taxon>
        <taxon>Magnoliopsida</taxon>
        <taxon>eudicotyledons</taxon>
        <taxon>Gunneridae</taxon>
        <taxon>Pentapetalae</taxon>
        <taxon>asterids</taxon>
        <taxon>campanulids</taxon>
        <taxon>Asterales</taxon>
        <taxon>Asteraceae</taxon>
        <taxon>Asteroideae</taxon>
        <taxon>Anthemideae</taxon>
        <taxon>Anthemidinae</taxon>
        <taxon>Tanacetum</taxon>
    </lineage>
</organism>
<feature type="region of interest" description="Disordered" evidence="1">
    <location>
        <begin position="1"/>
        <end position="148"/>
    </location>
</feature>
<sequence>MGIRIPQSNVLPHVSDEAITKEMHDGLGRATTTASSLEVEQGSGNISKTQTKATPSRLSSPRTSSEGGPGCHFTMGDSPVQARTERLSNLPNEPPLGEAQAQKKKYKEIDQDENVNLVKSSKQGEAHETAEHGMESDVDFSTASPQNDDDEITLAETLVNIKRSAVKDKGKAIMQESEPPKKIKKREMIQIGHDEELAQKLHAEELAKSTARQEQEKYDFEKALELQKQLDEREEVASKSSQAHDIDWSDPAVIRYHTLQNRSFSVAEVRKNMCMYLKNQGGYKLSHFKGMKYEEIRPIFEKVWDQNQAFVPKDFEIKKEVMKRLGFIQKQSTEEEKEKKKDEESLKQVEEETVQKEDVILEQVMKESSWKAEGRLKRKASKPREDKDKRQKKQDDPEKLMEYVEVISDSKEVISVTPLAVKSLIVGWKSYCKEDVGYCEIHRADGSYKTYIFFS</sequence>
<protein>
    <submittedName>
        <fullName evidence="2">Uncharacterized protein</fullName>
    </submittedName>
</protein>
<evidence type="ECO:0000256" key="1">
    <source>
        <dbReference type="SAM" id="MobiDB-lite"/>
    </source>
</evidence>
<keyword evidence="3" id="KW-1185">Reference proteome</keyword>
<evidence type="ECO:0000313" key="2">
    <source>
        <dbReference type="EMBL" id="GJT06503.1"/>
    </source>
</evidence>
<gene>
    <name evidence="2" type="ORF">Tco_0840965</name>
</gene>
<dbReference type="EMBL" id="BQNB010012674">
    <property type="protein sequence ID" value="GJT06503.1"/>
    <property type="molecule type" value="Genomic_DNA"/>
</dbReference>
<name>A0ABQ5AWE3_9ASTR</name>
<comment type="caution">
    <text evidence="2">The sequence shown here is derived from an EMBL/GenBank/DDBJ whole genome shotgun (WGS) entry which is preliminary data.</text>
</comment>
<feature type="region of interest" description="Disordered" evidence="1">
    <location>
        <begin position="371"/>
        <end position="397"/>
    </location>
</feature>
<dbReference type="Proteomes" id="UP001151760">
    <property type="component" value="Unassembled WGS sequence"/>
</dbReference>
<feature type="compositionally biased region" description="Low complexity" evidence="1">
    <location>
        <begin position="54"/>
        <end position="65"/>
    </location>
</feature>
<feature type="compositionally biased region" description="Basic and acidic residues" evidence="1">
    <location>
        <begin position="14"/>
        <end position="27"/>
    </location>
</feature>
<reference evidence="2" key="1">
    <citation type="journal article" date="2022" name="Int. J. Mol. Sci.">
        <title>Draft Genome of Tanacetum Coccineum: Genomic Comparison of Closely Related Tanacetum-Family Plants.</title>
        <authorList>
            <person name="Yamashiro T."/>
            <person name="Shiraishi A."/>
            <person name="Nakayama K."/>
            <person name="Satake H."/>
        </authorList>
    </citation>
    <scope>NUCLEOTIDE SEQUENCE</scope>
</reference>
<accession>A0ABQ5AWE3</accession>